<keyword evidence="2" id="KW-1185">Reference proteome</keyword>
<sequence length="430" mass="50211">MKESLLHLVWEQQLFKTVDLLTTDEQTLKIHKKGILNHLQGPDFGNAVVEIGGQKWAGTIEIHVKSSDWYVHQHQEDINYQNVILHVVYEHDVEIFDKHSNSIPTLELKKQMDSDVLENYKLLIGNSKQWIFCESKLKDFDTFKLSGWLERLYVERLERKVGEIERVFLKTNKDWEAALFLLMAKYFGGNVNGEIFLNAFSQVDYTIVRKQIANKTTTSFLFGLVGLLAQKSVEDGYYELLKKEFTFQKQKHQLGNLQLARLNFYGCRPPNFPTIRLAQLIAFYEKHKTVFASILNLDGNLKSYHEFFTIKMETYWQLHYNFDKPSKKSSKQISKAFVNLLLMNVVVPMLFFYAKNQGKDTSFLLDLMYEIPVEKNSVISKFNQLGVKTNAALQTQALLTLKKEYCDKERCSECVVGIYLLKKRNNFKYP</sequence>
<evidence type="ECO:0000313" key="2">
    <source>
        <dbReference type="Proteomes" id="UP000745859"/>
    </source>
</evidence>
<protein>
    <recommendedName>
        <fullName evidence="3">DUF2851 family protein</fullName>
    </recommendedName>
</protein>
<accession>A0ABX0U6T3</accession>
<evidence type="ECO:0000313" key="1">
    <source>
        <dbReference type="EMBL" id="NIJ44565.1"/>
    </source>
</evidence>
<name>A0ABX0U6T3_9FLAO</name>
<evidence type="ECO:0008006" key="3">
    <source>
        <dbReference type="Google" id="ProtNLM"/>
    </source>
</evidence>
<dbReference type="Proteomes" id="UP000745859">
    <property type="component" value="Unassembled WGS sequence"/>
</dbReference>
<proteinExistence type="predicted"/>
<dbReference type="Pfam" id="PF11013">
    <property type="entry name" value="DUF2851"/>
    <property type="match status" value="1"/>
</dbReference>
<reference evidence="1 2" key="1">
    <citation type="submission" date="2020-03" db="EMBL/GenBank/DDBJ databases">
        <title>Genomic Encyclopedia of Type Strains, Phase IV (KMG-IV): sequencing the most valuable type-strain genomes for metagenomic binning, comparative biology and taxonomic classification.</title>
        <authorList>
            <person name="Goeker M."/>
        </authorList>
    </citation>
    <scope>NUCLEOTIDE SEQUENCE [LARGE SCALE GENOMIC DNA]</scope>
    <source>
        <strain evidence="1 2">DSM 101599</strain>
    </source>
</reference>
<dbReference type="InterPro" id="IPR021272">
    <property type="entry name" value="DUF2851"/>
</dbReference>
<gene>
    <name evidence="1" type="ORF">FHR24_001004</name>
</gene>
<dbReference type="EMBL" id="JAASQL010000001">
    <property type="protein sequence ID" value="NIJ44565.1"/>
    <property type="molecule type" value="Genomic_DNA"/>
</dbReference>
<dbReference type="RefSeq" id="WP_167184798.1">
    <property type="nucleotide sequence ID" value="NZ_JAASQL010000001.1"/>
</dbReference>
<organism evidence="1 2">
    <name type="scientific">Wenyingzhuangia heitensis</name>
    <dbReference type="NCBI Taxonomy" id="1487859"/>
    <lineage>
        <taxon>Bacteria</taxon>
        <taxon>Pseudomonadati</taxon>
        <taxon>Bacteroidota</taxon>
        <taxon>Flavobacteriia</taxon>
        <taxon>Flavobacteriales</taxon>
        <taxon>Flavobacteriaceae</taxon>
        <taxon>Wenyingzhuangia</taxon>
    </lineage>
</organism>
<comment type="caution">
    <text evidence="1">The sequence shown here is derived from an EMBL/GenBank/DDBJ whole genome shotgun (WGS) entry which is preliminary data.</text>
</comment>